<proteinExistence type="predicted"/>
<evidence type="ECO:0000259" key="1">
    <source>
        <dbReference type="Pfam" id="PF13556"/>
    </source>
</evidence>
<sequence length="340" mass="35910">MAGEVQVRELIGKLEVVDDDMASALRVIQQFDGLVAARASMSAVVRAVTGLAGCPAGFHDASRASTIRFAPDGRTLDAAQEHSWPRMAVLGRPGSTVWLERVGPDGPLDTLILERAAQALSALAGEATQRTSEAQVRIACDPDAGGDDRKNAARRLGLAGPVMVVVGSTVDLPTPWRARIGADSVALMPAAYLLPEDIRAGADLAESPIELPTALEHARTALRIAADVGGLAPSLVRYDDLGVLAEIIERFTPAAASGVPDVSRIDDLLAGHPWVVDTLQAVHDQPSIRRAAAMLHVHHSTLQERIAWLGGQLGYDPSAGRGRQRAGLSLLLWRVSKSDG</sequence>
<dbReference type="Gene3D" id="1.10.10.2840">
    <property type="entry name" value="PucR C-terminal helix-turn-helix domain"/>
    <property type="match status" value="1"/>
</dbReference>
<comment type="caution">
    <text evidence="2">The sequence shown here is derived from an EMBL/GenBank/DDBJ whole genome shotgun (WGS) entry which is preliminary data.</text>
</comment>
<name>A0A101RN60_9ACTN</name>
<dbReference type="InterPro" id="IPR025736">
    <property type="entry name" value="PucR_C-HTH_dom"/>
</dbReference>
<evidence type="ECO:0000313" key="2">
    <source>
        <dbReference type="EMBL" id="KUN58540.1"/>
    </source>
</evidence>
<dbReference type="AlphaFoldDB" id="A0A101RN60"/>
<dbReference type="InterPro" id="IPR042070">
    <property type="entry name" value="PucR_C-HTH_sf"/>
</dbReference>
<accession>A0A101RN60</accession>
<gene>
    <name evidence="2" type="ORF">AQJ54_41585</name>
</gene>
<dbReference type="Pfam" id="PF13556">
    <property type="entry name" value="HTH_30"/>
    <property type="match status" value="1"/>
</dbReference>
<reference evidence="2 3" key="1">
    <citation type="submission" date="2015-10" db="EMBL/GenBank/DDBJ databases">
        <title>Draft genome sequence of Streptomyces griseorubiginosus DSM 40469, type strain for the species Streptomyces griseorubiginosus.</title>
        <authorList>
            <person name="Ruckert C."/>
            <person name="Winkler A."/>
            <person name="Kalinowski J."/>
            <person name="Kampfer P."/>
            <person name="Glaeser S."/>
        </authorList>
    </citation>
    <scope>NUCLEOTIDE SEQUENCE [LARGE SCALE GENOMIC DNA]</scope>
    <source>
        <strain evidence="2 3">DSM 40469</strain>
    </source>
</reference>
<keyword evidence="3" id="KW-1185">Reference proteome</keyword>
<dbReference type="Proteomes" id="UP000054375">
    <property type="component" value="Unassembled WGS sequence"/>
</dbReference>
<dbReference type="EMBL" id="LMWV01000045">
    <property type="protein sequence ID" value="KUN58540.1"/>
    <property type="molecule type" value="Genomic_DNA"/>
</dbReference>
<organism evidence="2 3">
    <name type="scientific">Streptomyces griseorubiginosus</name>
    <dbReference type="NCBI Taxonomy" id="67304"/>
    <lineage>
        <taxon>Bacteria</taxon>
        <taxon>Bacillati</taxon>
        <taxon>Actinomycetota</taxon>
        <taxon>Actinomycetes</taxon>
        <taxon>Kitasatosporales</taxon>
        <taxon>Streptomycetaceae</taxon>
        <taxon>Streptomyces</taxon>
    </lineage>
</organism>
<protein>
    <recommendedName>
        <fullName evidence="1">PucR C-terminal helix-turn-helix domain-containing protein</fullName>
    </recommendedName>
</protein>
<evidence type="ECO:0000313" key="3">
    <source>
        <dbReference type="Proteomes" id="UP000054375"/>
    </source>
</evidence>
<feature type="domain" description="PucR C-terminal helix-turn-helix" evidence="1">
    <location>
        <begin position="276"/>
        <end position="331"/>
    </location>
</feature>